<evidence type="ECO:0000313" key="3">
    <source>
        <dbReference type="Proteomes" id="UP000196649"/>
    </source>
</evidence>
<protein>
    <submittedName>
        <fullName evidence="2">Uncharacterized protein</fullName>
    </submittedName>
</protein>
<name>A0A210PCT5_9LACO</name>
<dbReference type="AlphaFoldDB" id="A0A210PCT5"/>
<comment type="caution">
    <text evidence="2">The sequence shown here is derived from an EMBL/GenBank/DDBJ whole genome shotgun (WGS) entry which is preliminary data.</text>
</comment>
<accession>A0A210PCT5</accession>
<sequence length="84" mass="10354">MEKNRDYKLKRIFWSFLLFIDVLLFIESIATQTIWIMVVVMVISEFINFKGNKYLFGEFDARRKKKRELRRQEYLKQRALNSNK</sequence>
<feature type="transmembrane region" description="Helical" evidence="1">
    <location>
        <begin position="12"/>
        <end position="29"/>
    </location>
</feature>
<reference evidence="2 3" key="1">
    <citation type="submission" date="2017-03" db="EMBL/GenBank/DDBJ databases">
        <title>Genome sequence of Lactobacillus kimchii KACC 12383.</title>
        <authorList>
            <person name="Chun J."/>
        </authorList>
    </citation>
    <scope>NUCLEOTIDE SEQUENCE [LARGE SCALE GENOMIC DNA]</scope>
    <source>
        <strain evidence="2 3">KACC 12383</strain>
    </source>
</reference>
<feature type="transmembrane region" description="Helical" evidence="1">
    <location>
        <begin position="35"/>
        <end position="56"/>
    </location>
</feature>
<proteinExistence type="predicted"/>
<keyword evidence="1" id="KW-1133">Transmembrane helix</keyword>
<gene>
    <name evidence="2" type="ORF">LKACC12383_00213</name>
</gene>
<dbReference type="Proteomes" id="UP000196649">
    <property type="component" value="Unassembled WGS sequence"/>
</dbReference>
<dbReference type="EMBL" id="MXAL01000001">
    <property type="protein sequence ID" value="OWF34300.1"/>
    <property type="molecule type" value="Genomic_DNA"/>
</dbReference>
<organism evidence="2 3">
    <name type="scientific">Companilactobacillus kimchii</name>
    <dbReference type="NCBI Taxonomy" id="2801452"/>
    <lineage>
        <taxon>Bacteria</taxon>
        <taxon>Bacillati</taxon>
        <taxon>Bacillota</taxon>
        <taxon>Bacilli</taxon>
        <taxon>Lactobacillales</taxon>
        <taxon>Lactobacillaceae</taxon>
        <taxon>Companilactobacillus</taxon>
    </lineage>
</organism>
<keyword evidence="1" id="KW-0472">Membrane</keyword>
<evidence type="ECO:0000256" key="1">
    <source>
        <dbReference type="SAM" id="Phobius"/>
    </source>
</evidence>
<dbReference type="RefSeq" id="WP_054642183.1">
    <property type="nucleotide sequence ID" value="NZ_LNUB01000004.1"/>
</dbReference>
<evidence type="ECO:0000313" key="2">
    <source>
        <dbReference type="EMBL" id="OWF34300.1"/>
    </source>
</evidence>
<keyword evidence="1" id="KW-0812">Transmembrane</keyword>